<dbReference type="RefSeq" id="XP_032128806.1">
    <property type="nucleotide sequence ID" value="XM_032272915.1"/>
</dbReference>
<dbReference type="PROSITE" id="PS50913">
    <property type="entry name" value="GRIP"/>
    <property type="match status" value="1"/>
</dbReference>
<evidence type="ECO:0000313" key="8">
    <source>
        <dbReference type="RefSeq" id="XP_032128806.1"/>
    </source>
</evidence>
<reference evidence="8" key="1">
    <citation type="submission" date="2025-08" db="UniProtKB">
        <authorList>
            <consortium name="RefSeq"/>
        </authorList>
    </citation>
    <scope>IDENTIFICATION</scope>
    <source>
        <tissue evidence="8">Blood</tissue>
    </source>
</reference>
<keyword evidence="3 4" id="KW-0175">Coiled coil</keyword>
<evidence type="ECO:0000256" key="2">
    <source>
        <dbReference type="ARBA" id="ARBA00023034"/>
    </source>
</evidence>
<sequence>MARVGNNVTSFIRHISNVLIRGTVSGEEEFPNCDIKDIEACMDFTEPLNETLQHSQPAPVAAPRTADPIMGLETEVSQLKGHNNSLEADMKSQKITQEQLGSKMQLLQSLQHQKQEMDDLKCQQEQMNITHTQRFSAKDEEINLQNTKQQIQTHLCGKREDIQTDRDVFQTREVECLRTENGTEKPDSSKLETERLVKGMNEQELEMKVLHDQSMTLTERMDQPSISEVGRLTHIIQQEDVEVPGLQPTTAPASHTQGVAHLQQQLPAPALETQEISGVWKEAARKNSYLEGEYHHPMDGTADNEGGLCKLQEENKNSTTSSGQERFTDNVLKSTHLNQEKDIEIDALSQKCQPLATILQTSSTGHDLENIAIYQYEELPPEPHILKQPVKKVEAWKEQLVTTVQNVQQGAPQPQEELPQLQAKLLIGSDDDSQCQMNCRDLMQNYEGRKTQLKNLGQELAHTQRSSAELCRGKESLFPQPDILPQLPREALSSHSAESLHASESVLSTESSKLLRQEIEKLRKALQEKDAAIRSLQEDNQRLSDSTAAASERERKEHEQMRSEIQQLKEKQNVLDRLLRGTNLFIRAKNSLIRSLRENLTKKMNKNELLRQAVRTLKKRVSVLETDMDELKQDNEKIAETSREKEIEYQEEIKELEKQNVVLQERLDYFQQKCIHLASSTEGKVDKLLMRNLFIRYLQTPKHREHVVLQAMGSILGVTREKIEQWCQEERGAVTRWTTGCLGGGSRSIPRTPLGLNQQPALNGSFSERFVKFLQTESLSSTPPTRLAPHNSPGQIELV</sequence>
<evidence type="ECO:0000256" key="3">
    <source>
        <dbReference type="ARBA" id="ARBA00023054"/>
    </source>
</evidence>
<dbReference type="GO" id="GO:0005794">
    <property type="term" value="C:Golgi apparatus"/>
    <property type="evidence" value="ECO:0007669"/>
    <property type="project" value="UniProtKB-SubCell"/>
</dbReference>
<comment type="subcellular location">
    <subcellularLocation>
        <location evidence="1">Golgi apparatus</location>
    </subcellularLocation>
</comment>
<dbReference type="AlphaFoldDB" id="A0A6J3HF66"/>
<feature type="region of interest" description="Disordered" evidence="5">
    <location>
        <begin position="536"/>
        <end position="563"/>
    </location>
</feature>
<evidence type="ECO:0000259" key="6">
    <source>
        <dbReference type="PROSITE" id="PS50913"/>
    </source>
</evidence>
<dbReference type="InterPro" id="IPR000237">
    <property type="entry name" value="GRIP_dom"/>
</dbReference>
<protein>
    <submittedName>
        <fullName evidence="8">Thyroid receptor-interacting protein 11-like</fullName>
    </submittedName>
</protein>
<dbReference type="GeneID" id="116546737"/>
<organism evidence="7 8">
    <name type="scientific">Sapajus apella</name>
    <name type="common">Brown-capped capuchin</name>
    <name type="synonym">Cebus apella</name>
    <dbReference type="NCBI Taxonomy" id="9515"/>
    <lineage>
        <taxon>Eukaryota</taxon>
        <taxon>Metazoa</taxon>
        <taxon>Chordata</taxon>
        <taxon>Craniata</taxon>
        <taxon>Vertebrata</taxon>
        <taxon>Euteleostomi</taxon>
        <taxon>Mammalia</taxon>
        <taxon>Eutheria</taxon>
        <taxon>Euarchontoglires</taxon>
        <taxon>Primates</taxon>
        <taxon>Haplorrhini</taxon>
        <taxon>Platyrrhini</taxon>
        <taxon>Cebidae</taxon>
        <taxon>Cebinae</taxon>
        <taxon>Sapajus</taxon>
    </lineage>
</organism>
<keyword evidence="2" id="KW-0333">Golgi apparatus</keyword>
<evidence type="ECO:0000256" key="1">
    <source>
        <dbReference type="ARBA" id="ARBA00004555"/>
    </source>
</evidence>
<feature type="coiled-coil region" evidence="4">
    <location>
        <begin position="69"/>
        <end position="130"/>
    </location>
</feature>
<gene>
    <name evidence="8" type="primary">LOC116546737</name>
</gene>
<accession>A0A6J3HF66</accession>
<dbReference type="GO" id="GO:0007030">
    <property type="term" value="P:Golgi organization"/>
    <property type="evidence" value="ECO:0007669"/>
    <property type="project" value="TreeGrafter"/>
</dbReference>
<evidence type="ECO:0000313" key="7">
    <source>
        <dbReference type="Proteomes" id="UP000504640"/>
    </source>
</evidence>
<feature type="region of interest" description="Disordered" evidence="5">
    <location>
        <begin position="780"/>
        <end position="799"/>
    </location>
</feature>
<feature type="compositionally biased region" description="Basic and acidic residues" evidence="5">
    <location>
        <begin position="551"/>
        <end position="563"/>
    </location>
</feature>
<dbReference type="GO" id="GO:0031267">
    <property type="term" value="F:small GTPase binding"/>
    <property type="evidence" value="ECO:0007669"/>
    <property type="project" value="TreeGrafter"/>
</dbReference>
<feature type="domain" description="GRIP" evidence="6">
    <location>
        <begin position="680"/>
        <end position="729"/>
    </location>
</feature>
<proteinExistence type="predicted"/>
<keyword evidence="7" id="KW-1185">Reference proteome</keyword>
<evidence type="ECO:0000256" key="5">
    <source>
        <dbReference type="SAM" id="MobiDB-lite"/>
    </source>
</evidence>
<dbReference type="Proteomes" id="UP000504640">
    <property type="component" value="Unplaced"/>
</dbReference>
<dbReference type="PANTHER" id="PTHR18921">
    <property type="entry name" value="MYOSIN HEAVY CHAIN - RELATED"/>
    <property type="match status" value="1"/>
</dbReference>
<dbReference type="GO" id="GO:0006888">
    <property type="term" value="P:endoplasmic reticulum to Golgi vesicle-mediated transport"/>
    <property type="evidence" value="ECO:0007669"/>
    <property type="project" value="TreeGrafter"/>
</dbReference>
<dbReference type="PANTHER" id="PTHR18921:SF2">
    <property type="entry name" value="THYROID RECEPTOR-INTERACTING PROTEIN 11"/>
    <property type="match status" value="1"/>
</dbReference>
<evidence type="ECO:0000256" key="4">
    <source>
        <dbReference type="SAM" id="Coils"/>
    </source>
</evidence>
<name>A0A6J3HF66_SAPAP</name>